<feature type="non-terminal residue" evidence="3">
    <location>
        <position position="183"/>
    </location>
</feature>
<dbReference type="PANTHER" id="PTHR45749:SF35">
    <property type="entry name" value="AC-LIKE TRANSPOSASE-RELATED"/>
    <property type="match status" value="1"/>
</dbReference>
<accession>A0A8B8GIF1</accession>
<protein>
    <submittedName>
        <fullName evidence="3">Uncharacterized protein LOC112692005</fullName>
    </submittedName>
</protein>
<dbReference type="Pfam" id="PF05699">
    <property type="entry name" value="Dimer_Tnp_hAT"/>
    <property type="match status" value="1"/>
</dbReference>
<keyword evidence="2" id="KW-1185">Reference proteome</keyword>
<dbReference type="GeneID" id="112692005"/>
<dbReference type="InterPro" id="IPR008906">
    <property type="entry name" value="HATC_C_dom"/>
</dbReference>
<feature type="domain" description="HAT C-terminal dimerisation" evidence="1">
    <location>
        <begin position="100"/>
        <end position="174"/>
    </location>
</feature>
<dbReference type="PANTHER" id="PTHR45749">
    <property type="match status" value="1"/>
</dbReference>
<dbReference type="SUPFAM" id="SSF53098">
    <property type="entry name" value="Ribonuclease H-like"/>
    <property type="match status" value="1"/>
</dbReference>
<dbReference type="OrthoDB" id="6613385at2759"/>
<dbReference type="RefSeq" id="XP_025422297.1">
    <property type="nucleotide sequence ID" value="XM_025566512.1"/>
</dbReference>
<name>A0A8B8GIF1_9HEMI</name>
<organism evidence="2 3">
    <name type="scientific">Sipha flava</name>
    <name type="common">yellow sugarcane aphid</name>
    <dbReference type="NCBI Taxonomy" id="143950"/>
    <lineage>
        <taxon>Eukaryota</taxon>
        <taxon>Metazoa</taxon>
        <taxon>Ecdysozoa</taxon>
        <taxon>Arthropoda</taxon>
        <taxon>Hexapoda</taxon>
        <taxon>Insecta</taxon>
        <taxon>Pterygota</taxon>
        <taxon>Neoptera</taxon>
        <taxon>Paraneoptera</taxon>
        <taxon>Hemiptera</taxon>
        <taxon>Sternorrhyncha</taxon>
        <taxon>Aphidomorpha</taxon>
        <taxon>Aphidoidea</taxon>
        <taxon>Aphididae</taxon>
        <taxon>Sipha</taxon>
    </lineage>
</organism>
<proteinExistence type="predicted"/>
<gene>
    <name evidence="3" type="primary">LOC112692005</name>
</gene>
<sequence length="183" mass="21346">MFNYEVEDERGYDAETIFRQEYFFYIVDQAISSMETRFKQLESYKDDFGFLFRIGKLTKMADSDLLKHCMDLQNRLTDRDSKDIDALDLYAELIIFRSLVYENQTLLEVLSIVKNSNGSFPNISVALRILLTIPVTSASAERSFFKLKIIKNYLRNRISQEQLTGLSIISIEKAISDKINYDD</sequence>
<evidence type="ECO:0000313" key="2">
    <source>
        <dbReference type="Proteomes" id="UP000694846"/>
    </source>
</evidence>
<evidence type="ECO:0000259" key="1">
    <source>
        <dbReference type="Pfam" id="PF05699"/>
    </source>
</evidence>
<dbReference type="GO" id="GO:0046983">
    <property type="term" value="F:protein dimerization activity"/>
    <property type="evidence" value="ECO:0007669"/>
    <property type="project" value="InterPro"/>
</dbReference>
<reference evidence="3" key="1">
    <citation type="submission" date="2025-08" db="UniProtKB">
        <authorList>
            <consortium name="RefSeq"/>
        </authorList>
    </citation>
    <scope>IDENTIFICATION</scope>
    <source>
        <tissue evidence="3">Whole body</tissue>
    </source>
</reference>
<evidence type="ECO:0000313" key="3">
    <source>
        <dbReference type="RefSeq" id="XP_025422297.1"/>
    </source>
</evidence>
<dbReference type="AlphaFoldDB" id="A0A8B8GIF1"/>
<dbReference type="InterPro" id="IPR012337">
    <property type="entry name" value="RNaseH-like_sf"/>
</dbReference>
<dbReference type="Proteomes" id="UP000694846">
    <property type="component" value="Unplaced"/>
</dbReference>